<dbReference type="EMBL" id="JACHGF010000002">
    <property type="protein sequence ID" value="MBB5283722.1"/>
    <property type="molecule type" value="Genomic_DNA"/>
</dbReference>
<keyword evidence="3" id="KW-0378">Hydrolase</keyword>
<evidence type="ECO:0000256" key="1">
    <source>
        <dbReference type="SAM" id="SignalP"/>
    </source>
</evidence>
<dbReference type="SUPFAM" id="SSF51556">
    <property type="entry name" value="Metallo-dependent hydrolases"/>
    <property type="match status" value="1"/>
</dbReference>
<name>A0A840TQ93_9BACT</name>
<organism evidence="3 4">
    <name type="scientific">Rhabdobacter roseus</name>
    <dbReference type="NCBI Taxonomy" id="1655419"/>
    <lineage>
        <taxon>Bacteria</taxon>
        <taxon>Pseudomonadati</taxon>
        <taxon>Bacteroidota</taxon>
        <taxon>Cytophagia</taxon>
        <taxon>Cytophagales</taxon>
        <taxon>Cytophagaceae</taxon>
        <taxon>Rhabdobacter</taxon>
    </lineage>
</organism>
<feature type="signal peptide" evidence="1">
    <location>
        <begin position="1"/>
        <end position="18"/>
    </location>
</feature>
<dbReference type="PANTHER" id="PTHR43135">
    <property type="entry name" value="ALPHA-D-RIBOSE 1-METHYLPHOSPHONATE 5-TRIPHOSPHATE DIPHOSPHATASE"/>
    <property type="match status" value="1"/>
</dbReference>
<dbReference type="GO" id="GO:0016810">
    <property type="term" value="F:hydrolase activity, acting on carbon-nitrogen (but not peptide) bonds"/>
    <property type="evidence" value="ECO:0007669"/>
    <property type="project" value="InterPro"/>
</dbReference>
<accession>A0A840TQ93</accession>
<sequence>MKKIVIFFGLLLPLALRAQNPAPAKPQSRPIALTGATIHVGNGQVIENGTLVFDKGIITAIGNASTTFDRTATEVLNLTGKHIFPSLVSMGTTVGLQEIASVRATLDFQEVGEINPHVRALIAYNTDSEIIPTLRNTGILVSQAVPQGGLVSGQSSVFYGDGWNWEDAVLKKDDGVWLSWPPYLARSFNPEDFTFSIKKNEKRAEVIQSLRAYFADAKAYAEIADPAPVNLRLASMKNLFSGAANLYVRADYAKDIIEAVQFAKEMGVQKVVIMGGDESHKITGFLKENQVPVVLEELHRLPSRPDDDVYLPYELPARLHKAGVKVALSYGSGWWRTRNLAFQGGTAAGFGDLTPDEALQLVTRNPAEIMGVAQQVGTLEKGKHATLVVARGDLLDMRSNVIEKAYVKGADVNLDDKHKRLYEKYKEKYGH</sequence>
<dbReference type="Gene3D" id="3.20.20.140">
    <property type="entry name" value="Metal-dependent hydrolases"/>
    <property type="match status" value="1"/>
</dbReference>
<comment type="caution">
    <text evidence="3">The sequence shown here is derived from an EMBL/GenBank/DDBJ whole genome shotgun (WGS) entry which is preliminary data.</text>
</comment>
<dbReference type="RefSeq" id="WP_184173362.1">
    <property type="nucleotide sequence ID" value="NZ_JACHGF010000002.1"/>
</dbReference>
<keyword evidence="4" id="KW-1185">Reference proteome</keyword>
<dbReference type="InterPro" id="IPR051781">
    <property type="entry name" value="Metallo-dep_Hydrolase"/>
</dbReference>
<dbReference type="InterPro" id="IPR011059">
    <property type="entry name" value="Metal-dep_hydrolase_composite"/>
</dbReference>
<dbReference type="AlphaFoldDB" id="A0A840TQ93"/>
<dbReference type="PANTHER" id="PTHR43135:SF3">
    <property type="entry name" value="ALPHA-D-RIBOSE 1-METHYLPHOSPHONATE 5-TRIPHOSPHATE DIPHOSPHATASE"/>
    <property type="match status" value="1"/>
</dbReference>
<dbReference type="Pfam" id="PF01979">
    <property type="entry name" value="Amidohydro_1"/>
    <property type="match status" value="1"/>
</dbReference>
<keyword evidence="1" id="KW-0732">Signal</keyword>
<evidence type="ECO:0000313" key="4">
    <source>
        <dbReference type="Proteomes" id="UP000557307"/>
    </source>
</evidence>
<dbReference type="InterPro" id="IPR006680">
    <property type="entry name" value="Amidohydro-rel"/>
</dbReference>
<feature type="chain" id="PRO_5032449070" evidence="1">
    <location>
        <begin position="19"/>
        <end position="431"/>
    </location>
</feature>
<evidence type="ECO:0000259" key="2">
    <source>
        <dbReference type="Pfam" id="PF01979"/>
    </source>
</evidence>
<dbReference type="SUPFAM" id="SSF51338">
    <property type="entry name" value="Composite domain of metallo-dependent hydrolases"/>
    <property type="match status" value="1"/>
</dbReference>
<protein>
    <submittedName>
        <fullName evidence="3">Imidazolonepropionase-like amidohydrolase</fullName>
    </submittedName>
</protein>
<dbReference type="Proteomes" id="UP000557307">
    <property type="component" value="Unassembled WGS sequence"/>
</dbReference>
<gene>
    <name evidence="3" type="ORF">HNQ92_001848</name>
</gene>
<feature type="domain" description="Amidohydrolase-related" evidence="2">
    <location>
        <begin position="319"/>
        <end position="394"/>
    </location>
</feature>
<proteinExistence type="predicted"/>
<dbReference type="InterPro" id="IPR032466">
    <property type="entry name" value="Metal_Hydrolase"/>
</dbReference>
<reference evidence="3 4" key="1">
    <citation type="submission" date="2020-08" db="EMBL/GenBank/DDBJ databases">
        <title>Genomic Encyclopedia of Type Strains, Phase IV (KMG-IV): sequencing the most valuable type-strain genomes for metagenomic binning, comparative biology and taxonomic classification.</title>
        <authorList>
            <person name="Goeker M."/>
        </authorList>
    </citation>
    <scope>NUCLEOTIDE SEQUENCE [LARGE SCALE GENOMIC DNA]</scope>
    <source>
        <strain evidence="3 4">DSM 105074</strain>
    </source>
</reference>
<evidence type="ECO:0000313" key="3">
    <source>
        <dbReference type="EMBL" id="MBB5283722.1"/>
    </source>
</evidence>